<gene>
    <name evidence="4" type="ORF">IAB44_00830</name>
</gene>
<reference evidence="4" key="2">
    <citation type="journal article" date="2021" name="PeerJ">
        <title>Extensive microbial diversity within the chicken gut microbiome revealed by metagenomics and culture.</title>
        <authorList>
            <person name="Gilroy R."/>
            <person name="Ravi A."/>
            <person name="Getino M."/>
            <person name="Pursley I."/>
            <person name="Horton D.L."/>
            <person name="Alikhan N.F."/>
            <person name="Baker D."/>
            <person name="Gharbi K."/>
            <person name="Hall N."/>
            <person name="Watson M."/>
            <person name="Adriaenssens E.M."/>
            <person name="Foster-Nyarko E."/>
            <person name="Jarju S."/>
            <person name="Secka A."/>
            <person name="Antonio M."/>
            <person name="Oren A."/>
            <person name="Chaudhuri R.R."/>
            <person name="La Ragione R."/>
            <person name="Hildebrand F."/>
            <person name="Pallen M.J."/>
        </authorList>
    </citation>
    <scope>NUCLEOTIDE SEQUENCE</scope>
    <source>
        <strain evidence="4">CHK190-19873</strain>
    </source>
</reference>
<dbReference type="PIRSF" id="PIRSF036410">
    <property type="entry name" value="EutE_PduP"/>
    <property type="match status" value="1"/>
</dbReference>
<name>A0A9D1EQL0_9FIRM</name>
<dbReference type="Pfam" id="PF00171">
    <property type="entry name" value="Aldedh"/>
    <property type="match status" value="1"/>
</dbReference>
<dbReference type="InterPro" id="IPR012408">
    <property type="entry name" value="Acetald_propionald_DH-rel"/>
</dbReference>
<protein>
    <submittedName>
        <fullName evidence="4">Aldehyde dehydrogenase EutE</fullName>
    </submittedName>
</protein>
<dbReference type="InterPro" id="IPR016162">
    <property type="entry name" value="Ald_DH_N"/>
</dbReference>
<evidence type="ECO:0000259" key="3">
    <source>
        <dbReference type="Pfam" id="PF00171"/>
    </source>
</evidence>
<reference evidence="4" key="1">
    <citation type="submission" date="2020-10" db="EMBL/GenBank/DDBJ databases">
        <authorList>
            <person name="Gilroy R."/>
        </authorList>
    </citation>
    <scope>NUCLEOTIDE SEQUENCE</scope>
    <source>
        <strain evidence="4">CHK190-19873</strain>
    </source>
</reference>
<evidence type="ECO:0000256" key="1">
    <source>
        <dbReference type="ARBA" id="ARBA00023002"/>
    </source>
</evidence>
<dbReference type="EMBL" id="DVIQ01000004">
    <property type="protein sequence ID" value="HIS30088.1"/>
    <property type="molecule type" value="Genomic_DNA"/>
</dbReference>
<dbReference type="SUPFAM" id="SSF53720">
    <property type="entry name" value="ALDH-like"/>
    <property type="match status" value="1"/>
</dbReference>
<proteinExistence type="predicted"/>
<evidence type="ECO:0000313" key="5">
    <source>
        <dbReference type="Proteomes" id="UP000823935"/>
    </source>
</evidence>
<keyword evidence="2" id="KW-0520">NAD</keyword>
<accession>A0A9D1EQL0</accession>
<evidence type="ECO:0000256" key="2">
    <source>
        <dbReference type="ARBA" id="ARBA00023027"/>
    </source>
</evidence>
<dbReference type="Gene3D" id="3.40.309.10">
    <property type="entry name" value="Aldehyde Dehydrogenase, Chain A, domain 2"/>
    <property type="match status" value="1"/>
</dbReference>
<dbReference type="PANTHER" id="PTHR11699">
    <property type="entry name" value="ALDEHYDE DEHYDROGENASE-RELATED"/>
    <property type="match status" value="1"/>
</dbReference>
<dbReference type="InterPro" id="IPR016163">
    <property type="entry name" value="Ald_DH_C"/>
</dbReference>
<dbReference type="Proteomes" id="UP000823935">
    <property type="component" value="Unassembled WGS sequence"/>
</dbReference>
<keyword evidence="1" id="KW-0560">Oxidoreductase</keyword>
<dbReference type="GO" id="GO:0008774">
    <property type="term" value="F:acetaldehyde dehydrogenase (acetylating) activity"/>
    <property type="evidence" value="ECO:0007669"/>
    <property type="project" value="InterPro"/>
</dbReference>
<sequence>MAINERDIADIVRSVLKGMANGETAAPQSGAASSGKLMGIFDTADEAIAAAKAAQKEIQPMPLEFREKIISNIRKKTLENAKMLSEMAVEETGMGNVGHKIIKHQLVAEKTPGTEDLTTIAWSGDRGLTLTEMGPWGVIGAVCPSTNPTCTVICNSIGMIAAGNSVVFMPHPSAKNCSNLAIDMVNRASVEVGGPANIATAVKEPTMDVSSYIFKHKDIDLLCATGGPGVVTSVLSSGKRAMGAGAGNPPVLVDETANIPKAAEDIINGCTFDNNLPCIAEKEVVAVDMIADELIYHMEQAGCYHASPEEVQKLTETVLEEKNGKKIISRKCVGRSAKVLLSKIGVTVGDDIRCIIFEGEKTHPLIWTELMMPILGIVRVKNVDEGIAVACELEHGNRHSAHMHSTNVNNLTKFGKAIDTAIFVKNAPSYAALGFGGEGYPTFTICSRTGEGLTSAKSFTKARRCVMGDALCIR</sequence>
<dbReference type="CDD" id="cd07121">
    <property type="entry name" value="ALDH_EutE"/>
    <property type="match status" value="1"/>
</dbReference>
<comment type="caution">
    <text evidence="4">The sequence shown here is derived from an EMBL/GenBank/DDBJ whole genome shotgun (WGS) entry which is preliminary data.</text>
</comment>
<evidence type="ECO:0000313" key="4">
    <source>
        <dbReference type="EMBL" id="HIS30088.1"/>
    </source>
</evidence>
<organism evidence="4 5">
    <name type="scientific">Candidatus Limivivens intestinipullorum</name>
    <dbReference type="NCBI Taxonomy" id="2840858"/>
    <lineage>
        <taxon>Bacteria</taxon>
        <taxon>Bacillati</taxon>
        <taxon>Bacillota</taxon>
        <taxon>Clostridia</taxon>
        <taxon>Lachnospirales</taxon>
        <taxon>Lachnospiraceae</taxon>
        <taxon>Lachnospiraceae incertae sedis</taxon>
        <taxon>Candidatus Limivivens</taxon>
    </lineage>
</organism>
<dbReference type="Gene3D" id="3.40.605.10">
    <property type="entry name" value="Aldehyde Dehydrogenase, Chain A, domain 1"/>
    <property type="match status" value="1"/>
</dbReference>
<feature type="domain" description="Aldehyde dehydrogenase" evidence="3">
    <location>
        <begin position="43"/>
        <end position="437"/>
    </location>
</feature>
<dbReference type="AlphaFoldDB" id="A0A9D1EQL0"/>
<dbReference type="InterPro" id="IPR015590">
    <property type="entry name" value="Aldehyde_DH_dom"/>
</dbReference>
<dbReference type="NCBIfam" id="NF011927">
    <property type="entry name" value="PRK15398.1"/>
    <property type="match status" value="1"/>
</dbReference>
<dbReference type="InterPro" id="IPR016161">
    <property type="entry name" value="Ald_DH/histidinol_DH"/>
</dbReference>